<evidence type="ECO:0000256" key="1">
    <source>
        <dbReference type="SAM" id="SignalP"/>
    </source>
</evidence>
<feature type="signal peptide" evidence="1">
    <location>
        <begin position="1"/>
        <end position="19"/>
    </location>
</feature>
<name>G8R542_OWEHD</name>
<keyword evidence="3" id="KW-1185">Reference proteome</keyword>
<sequence>MKSILSKVLFAISIITTLASCGGSTYMVDSWKAPGETIEKQDLQKVMVSVLTKNETSRRIAEDQIAGYSPVFTPSYKILPTQKIALDTTVSKQILQKESFDAVLVFALKDKNTTQTYVPGTSYNYWGYHGYYYGSYYDPGYIQQDVNYSVETNLYSLKENKLLWSGMTTTVNPVSLEQTISEIVKEVYQRMQKDGLFPDTTDQQNP</sequence>
<reference evidence="2 3" key="1">
    <citation type="journal article" date="2012" name="Stand. Genomic Sci.">
        <title>Genome sequence of the orange-pigmented seawater bacterium Owenweeksia hongkongensis type strain (UST20020801(T)).</title>
        <authorList>
            <person name="Riedel T."/>
            <person name="Held B."/>
            <person name="Nolan M."/>
            <person name="Lucas S."/>
            <person name="Lapidus A."/>
            <person name="Tice H."/>
            <person name="Del Rio T.G."/>
            <person name="Cheng J.F."/>
            <person name="Han C."/>
            <person name="Tapia R."/>
            <person name="Goodwin L.A."/>
            <person name="Pitluck S."/>
            <person name="Liolios K."/>
            <person name="Mavromatis K."/>
            <person name="Pagani I."/>
            <person name="Ivanova N."/>
            <person name="Mikhailova N."/>
            <person name="Pati A."/>
            <person name="Chen A."/>
            <person name="Palaniappan K."/>
            <person name="Rohde M."/>
            <person name="Tindall B.J."/>
            <person name="Detter J.C."/>
            <person name="Goker M."/>
            <person name="Woyke T."/>
            <person name="Bristow J."/>
            <person name="Eisen J.A."/>
            <person name="Markowitz V."/>
            <person name="Hugenholtz P."/>
            <person name="Klenk H.P."/>
            <person name="Kyrpides N.C."/>
        </authorList>
    </citation>
    <scope>NUCLEOTIDE SEQUENCE</scope>
    <source>
        <strain evidence="3">DSM 17368 / JCM 12287 / NRRL B-23963</strain>
    </source>
</reference>
<proteinExistence type="predicted"/>
<organism evidence="2 3">
    <name type="scientific">Owenweeksia hongkongensis (strain DSM 17368 / CIP 108786 / JCM 12287 / NRRL B-23963 / UST20020801)</name>
    <dbReference type="NCBI Taxonomy" id="926562"/>
    <lineage>
        <taxon>Bacteria</taxon>
        <taxon>Pseudomonadati</taxon>
        <taxon>Bacteroidota</taxon>
        <taxon>Flavobacteriia</taxon>
        <taxon>Flavobacteriales</taxon>
        <taxon>Owenweeksiaceae</taxon>
        <taxon>Owenweeksia</taxon>
    </lineage>
</organism>
<dbReference type="HOGENOM" id="CLU_088267_0_0_10"/>
<gene>
    <name evidence="2" type="ordered locus">Oweho_0029</name>
</gene>
<dbReference type="KEGG" id="oho:Oweho_0029"/>
<feature type="chain" id="PRO_5003515456" description="DUF4136 domain-containing protein" evidence="1">
    <location>
        <begin position="20"/>
        <end position="206"/>
    </location>
</feature>
<dbReference type="RefSeq" id="WP_014200414.1">
    <property type="nucleotide sequence ID" value="NC_016599.1"/>
</dbReference>
<dbReference type="eggNOG" id="ENOG5031JFP">
    <property type="taxonomic scope" value="Bacteria"/>
</dbReference>
<dbReference type="AlphaFoldDB" id="G8R542"/>
<keyword evidence="1" id="KW-0732">Signal</keyword>
<dbReference type="Gene3D" id="3.30.160.670">
    <property type="match status" value="1"/>
</dbReference>
<evidence type="ECO:0008006" key="4">
    <source>
        <dbReference type="Google" id="ProtNLM"/>
    </source>
</evidence>
<accession>G8R542</accession>
<dbReference type="OrthoDB" id="5432319at2"/>
<evidence type="ECO:0000313" key="2">
    <source>
        <dbReference type="EMBL" id="AEV31053.1"/>
    </source>
</evidence>
<dbReference type="PROSITE" id="PS51257">
    <property type="entry name" value="PROKAR_LIPOPROTEIN"/>
    <property type="match status" value="1"/>
</dbReference>
<evidence type="ECO:0000313" key="3">
    <source>
        <dbReference type="Proteomes" id="UP000005631"/>
    </source>
</evidence>
<dbReference type="STRING" id="926562.Oweho_0029"/>
<dbReference type="Proteomes" id="UP000005631">
    <property type="component" value="Chromosome"/>
</dbReference>
<protein>
    <recommendedName>
        <fullName evidence="4">DUF4136 domain-containing protein</fullName>
    </recommendedName>
</protein>
<dbReference type="EMBL" id="CP003156">
    <property type="protein sequence ID" value="AEV31053.1"/>
    <property type="molecule type" value="Genomic_DNA"/>
</dbReference>